<reference evidence="1 2" key="1">
    <citation type="submission" date="2020-04" db="EMBL/GenBank/DDBJ databases">
        <authorList>
            <person name="Wallbank WR R."/>
            <person name="Pardo Diaz C."/>
            <person name="Kozak K."/>
            <person name="Martin S."/>
            <person name="Jiggins C."/>
            <person name="Moest M."/>
            <person name="Warren A I."/>
            <person name="Byers J.R.P. K."/>
            <person name="Montejo-Kovacevich G."/>
            <person name="Yen C E."/>
        </authorList>
    </citation>
    <scope>NUCLEOTIDE SEQUENCE [LARGE SCALE GENOMIC DNA]</scope>
</reference>
<gene>
    <name evidence="1" type="ORF">APLA_LOCUS10076</name>
</gene>
<accession>A0A8S1A7Q6</accession>
<comment type="caution">
    <text evidence="1">The sequence shown here is derived from an EMBL/GenBank/DDBJ whole genome shotgun (WGS) entry which is preliminary data.</text>
</comment>
<name>A0A8S1A7Q6_ARCPL</name>
<evidence type="ECO:0000313" key="1">
    <source>
        <dbReference type="EMBL" id="CAB3244678.1"/>
    </source>
</evidence>
<dbReference type="EMBL" id="CADEBC010000522">
    <property type="protein sequence ID" value="CAB3244678.1"/>
    <property type="molecule type" value="Genomic_DNA"/>
</dbReference>
<dbReference type="AlphaFoldDB" id="A0A8S1A7Q6"/>
<sequence>MRDNTEGSLEERVAAFKSDPDKLRQANEFVEQVIQHAKKEVEVIQKAKEGNKFESQDQGPGNLKKRLGRARGFVLRMFDALCNCTQTAAAAAARTTRNNPFTKR</sequence>
<proteinExistence type="predicted"/>
<dbReference type="OrthoDB" id="7784285at2759"/>
<organism evidence="1 2">
    <name type="scientific">Arctia plantaginis</name>
    <name type="common">Wood tiger moth</name>
    <name type="synonym">Phalaena plantaginis</name>
    <dbReference type="NCBI Taxonomy" id="874455"/>
    <lineage>
        <taxon>Eukaryota</taxon>
        <taxon>Metazoa</taxon>
        <taxon>Ecdysozoa</taxon>
        <taxon>Arthropoda</taxon>
        <taxon>Hexapoda</taxon>
        <taxon>Insecta</taxon>
        <taxon>Pterygota</taxon>
        <taxon>Neoptera</taxon>
        <taxon>Endopterygota</taxon>
        <taxon>Lepidoptera</taxon>
        <taxon>Glossata</taxon>
        <taxon>Ditrysia</taxon>
        <taxon>Noctuoidea</taxon>
        <taxon>Erebidae</taxon>
        <taxon>Arctiinae</taxon>
        <taxon>Arctia</taxon>
    </lineage>
</organism>
<keyword evidence="2" id="KW-1185">Reference proteome</keyword>
<protein>
    <submittedName>
        <fullName evidence="1">Uncharacterized protein</fullName>
    </submittedName>
</protein>
<dbReference type="Proteomes" id="UP000494106">
    <property type="component" value="Unassembled WGS sequence"/>
</dbReference>
<evidence type="ECO:0000313" key="2">
    <source>
        <dbReference type="Proteomes" id="UP000494106"/>
    </source>
</evidence>